<dbReference type="InterPro" id="IPR011249">
    <property type="entry name" value="Metalloenz_LuxS/M16"/>
</dbReference>
<dbReference type="STRING" id="1385510.GCA_000425205_01391"/>
<keyword evidence="2" id="KW-0378">Hydrolase</keyword>
<dbReference type="AlphaFoldDB" id="A0A0A5GPM6"/>
<name>A0A0A5GPM6_9BACI</name>
<dbReference type="InterPro" id="IPR050361">
    <property type="entry name" value="MPP/UQCRC_Complex"/>
</dbReference>
<reference evidence="2 3" key="1">
    <citation type="submission" date="2013-08" db="EMBL/GenBank/DDBJ databases">
        <authorList>
            <person name="Huang J."/>
            <person name="Wang G."/>
        </authorList>
    </citation>
    <scope>NUCLEOTIDE SEQUENCE [LARGE SCALE GENOMIC DNA]</scope>
    <source>
        <strain evidence="2 3">JSM 076056</strain>
    </source>
</reference>
<dbReference type="SUPFAM" id="SSF63411">
    <property type="entry name" value="LuxS/MPP-like metallohydrolase"/>
    <property type="match status" value="2"/>
</dbReference>
<dbReference type="GO" id="GO:0006508">
    <property type="term" value="P:proteolysis"/>
    <property type="evidence" value="ECO:0007669"/>
    <property type="project" value="UniProtKB-KW"/>
</dbReference>
<dbReference type="PANTHER" id="PTHR11851:SF186">
    <property type="entry name" value="INACTIVE METALLOPROTEASE YMFF-RELATED"/>
    <property type="match status" value="1"/>
</dbReference>
<keyword evidence="3" id="KW-1185">Reference proteome</keyword>
<dbReference type="NCBIfam" id="NF047422">
    <property type="entry name" value="YfmF_fam"/>
    <property type="match status" value="1"/>
</dbReference>
<dbReference type="PANTHER" id="PTHR11851">
    <property type="entry name" value="METALLOPROTEASE"/>
    <property type="match status" value="1"/>
</dbReference>
<dbReference type="EMBL" id="AVPE01000003">
    <property type="protein sequence ID" value="KGX93110.1"/>
    <property type="molecule type" value="Genomic_DNA"/>
</dbReference>
<accession>A0A0A5GPM6</accession>
<dbReference type="Gene3D" id="3.30.830.10">
    <property type="entry name" value="Metalloenzyme, LuxS/M16 peptidase-like"/>
    <property type="match status" value="2"/>
</dbReference>
<dbReference type="eggNOG" id="COG0612">
    <property type="taxonomic scope" value="Bacteria"/>
</dbReference>
<evidence type="ECO:0000259" key="1">
    <source>
        <dbReference type="Pfam" id="PF05193"/>
    </source>
</evidence>
<comment type="caution">
    <text evidence="2">The sequence shown here is derived from an EMBL/GenBank/DDBJ whole genome shotgun (WGS) entry which is preliminary data.</text>
</comment>
<proteinExistence type="predicted"/>
<dbReference type="RefSeq" id="WP_026799838.1">
    <property type="nucleotide sequence ID" value="NZ_AULI01000005.1"/>
</dbReference>
<organism evidence="2 3">
    <name type="scientific">Pontibacillus halophilus JSM 076056 = DSM 19796</name>
    <dbReference type="NCBI Taxonomy" id="1385510"/>
    <lineage>
        <taxon>Bacteria</taxon>
        <taxon>Bacillati</taxon>
        <taxon>Bacillota</taxon>
        <taxon>Bacilli</taxon>
        <taxon>Bacillales</taxon>
        <taxon>Bacillaceae</taxon>
        <taxon>Pontibacillus</taxon>
    </lineage>
</organism>
<keyword evidence="2" id="KW-0645">Protease</keyword>
<sequence length="428" mass="49289">MPSIQEKKVDGDGYRLHIIPTNKYKTNTIVLKFRAPLERETITKRALLPYVLQQATENHPSARSFRTALDDLYGTVLSVDASKKGENHIITFRMELANDAFLRSDEDLLKQGLELLHEVVFKPKMEGGSLDPTILEREKQTLIQKIKSILDDKMSYANMRLMDEMCEEEAYRFHVHGYEEDLEEIDGENLYSYYQTLLSQDELDIFIQGAMDESRVEELAKEYFTRNYDPSRSIETTVKDAPSTPKEVVERQNIQQGKLHLGYRTGIRFQDDDYYALQIFNGLFGGFPSSKLFMNVREKHSLAYYAASRFESHKGLLLVFSGIAPEDYDQAREIIEEQMNAMKNGDFTDEAISETKKQVTNQLLETMDNPYGLTEILYHQVLSGKETTPDEMLQGVNQVEREDLLRVAKAIELDTVYFLTKDEEGGQS</sequence>
<dbReference type="GO" id="GO:0046872">
    <property type="term" value="F:metal ion binding"/>
    <property type="evidence" value="ECO:0007669"/>
    <property type="project" value="InterPro"/>
</dbReference>
<gene>
    <name evidence="2" type="ORF">N781_11885</name>
</gene>
<dbReference type="InterPro" id="IPR007863">
    <property type="entry name" value="Peptidase_M16_C"/>
</dbReference>
<evidence type="ECO:0000313" key="3">
    <source>
        <dbReference type="Proteomes" id="UP000030528"/>
    </source>
</evidence>
<dbReference type="Proteomes" id="UP000030528">
    <property type="component" value="Unassembled WGS sequence"/>
</dbReference>
<dbReference type="OrthoDB" id="9762085at2"/>
<dbReference type="Pfam" id="PF05193">
    <property type="entry name" value="Peptidase_M16_C"/>
    <property type="match status" value="1"/>
</dbReference>
<feature type="domain" description="Peptidase M16 C-terminal" evidence="1">
    <location>
        <begin position="185"/>
        <end position="358"/>
    </location>
</feature>
<protein>
    <submittedName>
        <fullName evidence="2">Zinc protease</fullName>
    </submittedName>
</protein>
<evidence type="ECO:0000313" key="2">
    <source>
        <dbReference type="EMBL" id="KGX93110.1"/>
    </source>
</evidence>
<dbReference type="GO" id="GO:0008233">
    <property type="term" value="F:peptidase activity"/>
    <property type="evidence" value="ECO:0007669"/>
    <property type="project" value="UniProtKB-KW"/>
</dbReference>